<evidence type="ECO:0000259" key="7">
    <source>
        <dbReference type="SMART" id="SM00907"/>
    </source>
</evidence>
<dbReference type="KEGG" id="clec:106664054"/>
<dbReference type="GO" id="GO:0051726">
    <property type="term" value="P:regulation of cell cycle"/>
    <property type="evidence" value="ECO:0007669"/>
    <property type="project" value="InterPro"/>
</dbReference>
<dbReference type="Proteomes" id="UP000494040">
    <property type="component" value="Unassembled WGS sequence"/>
</dbReference>
<dbReference type="PANTHER" id="PTHR16840">
    <property type="entry name" value="GROWTH ARREST-SPECIFIC PROTEIN 1"/>
    <property type="match status" value="1"/>
</dbReference>
<dbReference type="Pfam" id="PF02351">
    <property type="entry name" value="GDNF"/>
    <property type="match status" value="1"/>
</dbReference>
<keyword evidence="5" id="KW-0325">Glycoprotein</keyword>
<keyword evidence="3 6" id="KW-0732">Signal</keyword>
<dbReference type="InterPro" id="IPR016017">
    <property type="entry name" value="GDNF/GAS1"/>
</dbReference>
<sequence length="257" mass="28896">MAYTSHTHTCLGEQMGRLIFGFTLFLIFLCPLAQCILCEEARLKCALRDGCGTALQGYFLSCSELHKSRQLTSCPEDCLNSLIALTSTHEGKQLMNCECGDDLCRKTKDRVDVCRPQVIKASMNETIVSCVVAQWICGVDPVCAKALSYYNHYCRSMFLGKRCSARCENSINILRRQEKAAKLNSCTCDGKEEYDCDSIRRNMDRMCFAGKKKIQAGSRRTNDLCVNASFALKSEEAYTQDRIKDAVCKYEAIILRA</sequence>
<feature type="domain" description="GDNF/GAS1" evidence="7">
    <location>
        <begin position="38"/>
        <end position="114"/>
    </location>
</feature>
<feature type="chain" id="PRO_5035193823" description="GDNF/GAS1 domain-containing protein" evidence="6">
    <location>
        <begin position="36"/>
        <end position="257"/>
    </location>
</feature>
<keyword evidence="9" id="KW-1185">Reference proteome</keyword>
<dbReference type="GO" id="GO:0005886">
    <property type="term" value="C:plasma membrane"/>
    <property type="evidence" value="ECO:0007669"/>
    <property type="project" value="UniProtKB-SubCell"/>
</dbReference>
<organism evidence="8 9">
    <name type="scientific">Cimex lectularius</name>
    <name type="common">Bed bug</name>
    <name type="synonym">Acanthia lectularia</name>
    <dbReference type="NCBI Taxonomy" id="79782"/>
    <lineage>
        <taxon>Eukaryota</taxon>
        <taxon>Metazoa</taxon>
        <taxon>Ecdysozoa</taxon>
        <taxon>Arthropoda</taxon>
        <taxon>Hexapoda</taxon>
        <taxon>Insecta</taxon>
        <taxon>Pterygota</taxon>
        <taxon>Neoptera</taxon>
        <taxon>Paraneoptera</taxon>
        <taxon>Hemiptera</taxon>
        <taxon>Heteroptera</taxon>
        <taxon>Panheteroptera</taxon>
        <taxon>Cimicomorpha</taxon>
        <taxon>Cimicidae</taxon>
        <taxon>Cimex</taxon>
    </lineage>
</organism>
<evidence type="ECO:0000256" key="4">
    <source>
        <dbReference type="ARBA" id="ARBA00023136"/>
    </source>
</evidence>
<evidence type="ECO:0000313" key="8">
    <source>
        <dbReference type="EnsemblMetazoa" id="XP_024081784.1"/>
    </source>
</evidence>
<keyword evidence="4" id="KW-0472">Membrane</keyword>
<accession>A0A8I6TLZ7</accession>
<protein>
    <recommendedName>
        <fullName evidence="7">GDNF/GAS1 domain-containing protein</fullName>
    </recommendedName>
</protein>
<evidence type="ECO:0000256" key="5">
    <source>
        <dbReference type="ARBA" id="ARBA00023180"/>
    </source>
</evidence>
<proteinExistence type="predicted"/>
<dbReference type="GeneID" id="106664054"/>
<evidence type="ECO:0000256" key="1">
    <source>
        <dbReference type="ARBA" id="ARBA00004236"/>
    </source>
</evidence>
<dbReference type="AlphaFoldDB" id="A0A8I6TLZ7"/>
<dbReference type="RefSeq" id="XP_024081784.1">
    <property type="nucleotide sequence ID" value="XM_024226016.1"/>
</dbReference>
<evidence type="ECO:0000313" key="9">
    <source>
        <dbReference type="Proteomes" id="UP000494040"/>
    </source>
</evidence>
<feature type="signal peptide" evidence="6">
    <location>
        <begin position="1"/>
        <end position="35"/>
    </location>
</feature>
<dbReference type="SMART" id="SM00907">
    <property type="entry name" value="GDNF"/>
    <property type="match status" value="2"/>
</dbReference>
<dbReference type="OMA" id="WQAIMNC"/>
<keyword evidence="2" id="KW-1003">Cell membrane</keyword>
<evidence type="ECO:0000256" key="2">
    <source>
        <dbReference type="ARBA" id="ARBA00022475"/>
    </source>
</evidence>
<evidence type="ECO:0000256" key="6">
    <source>
        <dbReference type="SAM" id="SignalP"/>
    </source>
</evidence>
<comment type="subcellular location">
    <subcellularLocation>
        <location evidence="1">Cell membrane</location>
    </subcellularLocation>
</comment>
<feature type="domain" description="GDNF/GAS1" evidence="7">
    <location>
        <begin position="130"/>
        <end position="207"/>
    </location>
</feature>
<reference evidence="8" key="1">
    <citation type="submission" date="2022-01" db="UniProtKB">
        <authorList>
            <consortium name="EnsemblMetazoa"/>
        </authorList>
    </citation>
    <scope>IDENTIFICATION</scope>
</reference>
<dbReference type="OrthoDB" id="5950623at2759"/>
<dbReference type="PANTHER" id="PTHR16840:SF3">
    <property type="entry name" value="GROWTH ARREST-SPECIFIC PROTEIN 1"/>
    <property type="match status" value="1"/>
</dbReference>
<dbReference type="EnsemblMetazoa" id="XM_024226016.1">
    <property type="protein sequence ID" value="XP_024081784.1"/>
    <property type="gene ID" value="LOC106664054"/>
</dbReference>
<evidence type="ECO:0000256" key="3">
    <source>
        <dbReference type="ARBA" id="ARBA00022729"/>
    </source>
</evidence>
<name>A0A8I6TLZ7_CIMLE</name>
<dbReference type="InterPro" id="IPR039596">
    <property type="entry name" value="GAS1"/>
</dbReference>